<comment type="similarity">
    <text evidence="2">Belongs to the DNA polymerase delta/II small subunit family.</text>
</comment>
<evidence type="ECO:0000256" key="4">
    <source>
        <dbReference type="ARBA" id="ARBA00023242"/>
    </source>
</evidence>
<dbReference type="CDD" id="cd07387">
    <property type="entry name" value="MPP_PolD2_C"/>
    <property type="match status" value="1"/>
</dbReference>
<dbReference type="GO" id="GO:0003677">
    <property type="term" value="F:DNA binding"/>
    <property type="evidence" value="ECO:0007669"/>
    <property type="project" value="InterPro"/>
</dbReference>
<organism evidence="8">
    <name type="scientific">Drosophila grimshawi</name>
    <name type="common">Hawaiian fruit fly</name>
    <name type="synonym">Idiomyia grimshawi</name>
    <dbReference type="NCBI Taxonomy" id="7222"/>
    <lineage>
        <taxon>Eukaryota</taxon>
        <taxon>Metazoa</taxon>
        <taxon>Ecdysozoa</taxon>
        <taxon>Arthropoda</taxon>
        <taxon>Hexapoda</taxon>
        <taxon>Insecta</taxon>
        <taxon>Pterygota</taxon>
        <taxon>Neoptera</taxon>
        <taxon>Endopterygota</taxon>
        <taxon>Diptera</taxon>
        <taxon>Brachycera</taxon>
        <taxon>Muscomorpha</taxon>
        <taxon>Ephydroidea</taxon>
        <taxon>Drosophilidae</taxon>
        <taxon>Drosophila</taxon>
        <taxon>Hawaiian Drosophila</taxon>
    </lineage>
</organism>
<dbReference type="InterPro" id="IPR041863">
    <property type="entry name" value="PolD2_C"/>
</dbReference>
<gene>
    <name evidence="7" type="primary">Dgri\GH15719</name>
    <name evidence="7" type="ORF">Dgri_GH15719</name>
</gene>
<accession>B4IYN5</accession>
<dbReference type="FunCoup" id="B4IYN5">
    <property type="interactions" value="989"/>
</dbReference>
<dbReference type="GO" id="GO:0043625">
    <property type="term" value="C:delta DNA polymerase complex"/>
    <property type="evidence" value="ECO:0007669"/>
    <property type="project" value="TreeGrafter"/>
</dbReference>
<reference evidence="7 8" key="1">
    <citation type="journal article" date="2007" name="Nature">
        <title>Evolution of genes and genomes on the Drosophila phylogeny.</title>
        <authorList>
            <consortium name="Drosophila 12 Genomes Consortium"/>
            <person name="Clark A.G."/>
            <person name="Eisen M.B."/>
            <person name="Smith D.R."/>
            <person name="Bergman C.M."/>
            <person name="Oliver B."/>
            <person name="Markow T.A."/>
            <person name="Kaufman T.C."/>
            <person name="Kellis M."/>
            <person name="Gelbart W."/>
            <person name="Iyer V.N."/>
            <person name="Pollard D.A."/>
            <person name="Sackton T.B."/>
            <person name="Larracuente A.M."/>
            <person name="Singh N.D."/>
            <person name="Abad J.P."/>
            <person name="Abt D.N."/>
            <person name="Adryan B."/>
            <person name="Aguade M."/>
            <person name="Akashi H."/>
            <person name="Anderson W.W."/>
            <person name="Aquadro C.F."/>
            <person name="Ardell D.H."/>
            <person name="Arguello R."/>
            <person name="Artieri C.G."/>
            <person name="Barbash D.A."/>
            <person name="Barker D."/>
            <person name="Barsanti P."/>
            <person name="Batterham P."/>
            <person name="Batzoglou S."/>
            <person name="Begun D."/>
            <person name="Bhutkar A."/>
            <person name="Blanco E."/>
            <person name="Bosak S.A."/>
            <person name="Bradley R.K."/>
            <person name="Brand A.D."/>
            <person name="Brent M.R."/>
            <person name="Brooks A.N."/>
            <person name="Brown R.H."/>
            <person name="Butlin R.K."/>
            <person name="Caggese C."/>
            <person name="Calvi B.R."/>
            <person name="Bernardo de Carvalho A."/>
            <person name="Caspi A."/>
            <person name="Castrezana S."/>
            <person name="Celniker S.E."/>
            <person name="Chang J.L."/>
            <person name="Chapple C."/>
            <person name="Chatterji S."/>
            <person name="Chinwalla A."/>
            <person name="Civetta A."/>
            <person name="Clifton S.W."/>
            <person name="Comeron J.M."/>
            <person name="Costello J.C."/>
            <person name="Coyne J.A."/>
            <person name="Daub J."/>
            <person name="David R.G."/>
            <person name="Delcher A.L."/>
            <person name="Delehaunty K."/>
            <person name="Do C.B."/>
            <person name="Ebling H."/>
            <person name="Edwards K."/>
            <person name="Eickbush T."/>
            <person name="Evans J.D."/>
            <person name="Filipski A."/>
            <person name="Findeiss S."/>
            <person name="Freyhult E."/>
            <person name="Fulton L."/>
            <person name="Fulton R."/>
            <person name="Garcia A.C."/>
            <person name="Gardiner A."/>
            <person name="Garfield D.A."/>
            <person name="Garvin B.E."/>
            <person name="Gibson G."/>
            <person name="Gilbert D."/>
            <person name="Gnerre S."/>
            <person name="Godfrey J."/>
            <person name="Good R."/>
            <person name="Gotea V."/>
            <person name="Gravely B."/>
            <person name="Greenberg A.J."/>
            <person name="Griffiths-Jones S."/>
            <person name="Gross S."/>
            <person name="Guigo R."/>
            <person name="Gustafson E.A."/>
            <person name="Haerty W."/>
            <person name="Hahn M.W."/>
            <person name="Halligan D.L."/>
            <person name="Halpern A.L."/>
            <person name="Halter G.M."/>
            <person name="Han M.V."/>
            <person name="Heger A."/>
            <person name="Hillier L."/>
            <person name="Hinrichs A.S."/>
            <person name="Holmes I."/>
            <person name="Hoskins R.A."/>
            <person name="Hubisz M.J."/>
            <person name="Hultmark D."/>
            <person name="Huntley M.A."/>
            <person name="Jaffe D.B."/>
            <person name="Jagadeeshan S."/>
            <person name="Jeck W.R."/>
            <person name="Johnson J."/>
            <person name="Jones C.D."/>
            <person name="Jordan W.C."/>
            <person name="Karpen G.H."/>
            <person name="Kataoka E."/>
            <person name="Keightley P.D."/>
            <person name="Kheradpour P."/>
            <person name="Kirkness E.F."/>
            <person name="Koerich L.B."/>
            <person name="Kristiansen K."/>
            <person name="Kudrna D."/>
            <person name="Kulathinal R.J."/>
            <person name="Kumar S."/>
            <person name="Kwok R."/>
            <person name="Lander E."/>
            <person name="Langley C.H."/>
            <person name="Lapoint R."/>
            <person name="Lazzaro B.P."/>
            <person name="Lee S.J."/>
            <person name="Levesque L."/>
            <person name="Li R."/>
            <person name="Lin C.F."/>
            <person name="Lin M.F."/>
            <person name="Lindblad-Toh K."/>
            <person name="Llopart A."/>
            <person name="Long M."/>
            <person name="Low L."/>
            <person name="Lozovsky E."/>
            <person name="Lu J."/>
            <person name="Luo M."/>
            <person name="Machado C.A."/>
            <person name="Makalowski W."/>
            <person name="Marzo M."/>
            <person name="Matsuda M."/>
            <person name="Matzkin L."/>
            <person name="McAllister B."/>
            <person name="McBride C.S."/>
            <person name="McKernan B."/>
            <person name="McKernan K."/>
            <person name="Mendez-Lago M."/>
            <person name="Minx P."/>
            <person name="Mollenhauer M.U."/>
            <person name="Montooth K."/>
            <person name="Mount S.M."/>
            <person name="Mu X."/>
            <person name="Myers E."/>
            <person name="Negre B."/>
            <person name="Newfeld S."/>
            <person name="Nielsen R."/>
            <person name="Noor M.A."/>
            <person name="O'Grady P."/>
            <person name="Pachter L."/>
            <person name="Papaceit M."/>
            <person name="Parisi M.J."/>
            <person name="Parisi M."/>
            <person name="Parts L."/>
            <person name="Pedersen J.S."/>
            <person name="Pesole G."/>
            <person name="Phillippy A.M."/>
            <person name="Ponting C.P."/>
            <person name="Pop M."/>
            <person name="Porcelli D."/>
            <person name="Powell J.R."/>
            <person name="Prohaska S."/>
            <person name="Pruitt K."/>
            <person name="Puig M."/>
            <person name="Quesneville H."/>
            <person name="Ram K.R."/>
            <person name="Rand D."/>
            <person name="Rasmussen M.D."/>
            <person name="Reed L.K."/>
            <person name="Reenan R."/>
            <person name="Reily A."/>
            <person name="Remington K.A."/>
            <person name="Rieger T.T."/>
            <person name="Ritchie M.G."/>
            <person name="Robin C."/>
            <person name="Rogers Y.H."/>
            <person name="Rohde C."/>
            <person name="Rozas J."/>
            <person name="Rubenfield M.J."/>
            <person name="Ruiz A."/>
            <person name="Russo S."/>
            <person name="Salzberg S.L."/>
            <person name="Sanchez-Gracia A."/>
            <person name="Saranga D.J."/>
            <person name="Sato H."/>
            <person name="Schaeffer S.W."/>
            <person name="Schatz M.C."/>
            <person name="Schlenke T."/>
            <person name="Schwartz R."/>
            <person name="Segarra C."/>
            <person name="Singh R.S."/>
            <person name="Sirot L."/>
            <person name="Sirota M."/>
            <person name="Sisneros N.B."/>
            <person name="Smith C.D."/>
            <person name="Smith T.F."/>
            <person name="Spieth J."/>
            <person name="Stage D.E."/>
            <person name="Stark A."/>
            <person name="Stephan W."/>
            <person name="Strausberg R.L."/>
            <person name="Strempel S."/>
            <person name="Sturgill D."/>
            <person name="Sutton G."/>
            <person name="Sutton G.G."/>
            <person name="Tao W."/>
            <person name="Teichmann S."/>
            <person name="Tobari Y.N."/>
            <person name="Tomimura Y."/>
            <person name="Tsolas J.M."/>
            <person name="Valente V.L."/>
            <person name="Venter E."/>
            <person name="Venter J.C."/>
            <person name="Vicario S."/>
            <person name="Vieira F.G."/>
            <person name="Vilella A.J."/>
            <person name="Villasante A."/>
            <person name="Walenz B."/>
            <person name="Wang J."/>
            <person name="Wasserman M."/>
            <person name="Watts T."/>
            <person name="Wilson D."/>
            <person name="Wilson R.K."/>
            <person name="Wing R.A."/>
            <person name="Wolfner M.F."/>
            <person name="Wong A."/>
            <person name="Wong G.K."/>
            <person name="Wu C.I."/>
            <person name="Wu G."/>
            <person name="Yamamoto D."/>
            <person name="Yang H.P."/>
            <person name="Yang S.P."/>
            <person name="Yorke J.A."/>
            <person name="Yoshida K."/>
            <person name="Zdobnov E."/>
            <person name="Zhang P."/>
            <person name="Zhang Y."/>
            <person name="Zimin A.V."/>
            <person name="Baldwin J."/>
            <person name="Abdouelleil A."/>
            <person name="Abdulkadir J."/>
            <person name="Abebe A."/>
            <person name="Abera B."/>
            <person name="Abreu J."/>
            <person name="Acer S.C."/>
            <person name="Aftuck L."/>
            <person name="Alexander A."/>
            <person name="An P."/>
            <person name="Anderson E."/>
            <person name="Anderson S."/>
            <person name="Arachi H."/>
            <person name="Azer M."/>
            <person name="Bachantsang P."/>
            <person name="Barry A."/>
            <person name="Bayul T."/>
            <person name="Berlin A."/>
            <person name="Bessette D."/>
            <person name="Bloom T."/>
            <person name="Blye J."/>
            <person name="Boguslavskiy L."/>
            <person name="Bonnet C."/>
            <person name="Boukhgalter B."/>
            <person name="Bourzgui I."/>
            <person name="Brown A."/>
            <person name="Cahill P."/>
            <person name="Channer S."/>
            <person name="Cheshatsang Y."/>
            <person name="Chuda L."/>
            <person name="Citroen M."/>
            <person name="Collymore A."/>
            <person name="Cooke P."/>
            <person name="Costello M."/>
            <person name="D'Aco K."/>
            <person name="Daza R."/>
            <person name="De Haan G."/>
            <person name="DeGray S."/>
            <person name="DeMaso C."/>
            <person name="Dhargay N."/>
            <person name="Dooley K."/>
            <person name="Dooley E."/>
            <person name="Doricent M."/>
            <person name="Dorje P."/>
            <person name="Dorjee K."/>
            <person name="Dupes A."/>
            <person name="Elong R."/>
            <person name="Falk J."/>
            <person name="Farina A."/>
            <person name="Faro S."/>
            <person name="Ferguson D."/>
            <person name="Fisher S."/>
            <person name="Foley C.D."/>
            <person name="Franke A."/>
            <person name="Friedrich D."/>
            <person name="Gadbois L."/>
            <person name="Gearin G."/>
            <person name="Gearin C.R."/>
            <person name="Giannoukos G."/>
            <person name="Goode T."/>
            <person name="Graham J."/>
            <person name="Grandbois E."/>
            <person name="Grewal S."/>
            <person name="Gyaltsen K."/>
            <person name="Hafez N."/>
            <person name="Hagos B."/>
            <person name="Hall J."/>
            <person name="Henson C."/>
            <person name="Hollinger A."/>
            <person name="Honan T."/>
            <person name="Huard M.D."/>
            <person name="Hughes L."/>
            <person name="Hurhula B."/>
            <person name="Husby M.E."/>
            <person name="Kamat A."/>
            <person name="Kanga B."/>
            <person name="Kashin S."/>
            <person name="Khazanovich D."/>
            <person name="Kisner P."/>
            <person name="Lance K."/>
            <person name="Lara M."/>
            <person name="Lee W."/>
            <person name="Lennon N."/>
            <person name="Letendre F."/>
            <person name="LeVine R."/>
            <person name="Lipovsky A."/>
            <person name="Liu X."/>
            <person name="Liu J."/>
            <person name="Liu S."/>
            <person name="Lokyitsang T."/>
            <person name="Lokyitsang Y."/>
            <person name="Lubonja R."/>
            <person name="Lui A."/>
            <person name="MacDonald P."/>
            <person name="Magnisalis V."/>
            <person name="Maru K."/>
            <person name="Matthews C."/>
            <person name="McCusker W."/>
            <person name="McDonough S."/>
            <person name="Mehta T."/>
            <person name="Meldrim J."/>
            <person name="Meneus L."/>
            <person name="Mihai O."/>
            <person name="Mihalev A."/>
            <person name="Mihova T."/>
            <person name="Mittelman R."/>
            <person name="Mlenga V."/>
            <person name="Montmayeur A."/>
            <person name="Mulrain L."/>
            <person name="Navidi A."/>
            <person name="Naylor J."/>
            <person name="Negash T."/>
            <person name="Nguyen T."/>
            <person name="Nguyen N."/>
            <person name="Nicol R."/>
            <person name="Norbu C."/>
            <person name="Norbu N."/>
            <person name="Novod N."/>
            <person name="O'Neill B."/>
            <person name="Osman S."/>
            <person name="Markiewicz E."/>
            <person name="Oyono O.L."/>
            <person name="Patti C."/>
            <person name="Phunkhang P."/>
            <person name="Pierre F."/>
            <person name="Priest M."/>
            <person name="Raghuraman S."/>
            <person name="Rege F."/>
            <person name="Reyes R."/>
            <person name="Rise C."/>
            <person name="Rogov P."/>
            <person name="Ross K."/>
            <person name="Ryan E."/>
            <person name="Settipalli S."/>
            <person name="Shea T."/>
            <person name="Sherpa N."/>
            <person name="Shi L."/>
            <person name="Shih D."/>
            <person name="Sparrow T."/>
            <person name="Spaulding J."/>
            <person name="Stalker J."/>
            <person name="Stange-Thomann N."/>
            <person name="Stavropoulos S."/>
            <person name="Stone C."/>
            <person name="Strader C."/>
            <person name="Tesfaye S."/>
            <person name="Thomson T."/>
            <person name="Thoulutsang Y."/>
            <person name="Thoulutsang D."/>
            <person name="Topham K."/>
            <person name="Topping I."/>
            <person name="Tsamla T."/>
            <person name="Vassiliev H."/>
            <person name="Vo A."/>
            <person name="Wangchuk T."/>
            <person name="Wangdi T."/>
            <person name="Weiand M."/>
            <person name="Wilkinson J."/>
            <person name="Wilson A."/>
            <person name="Yadav S."/>
            <person name="Young G."/>
            <person name="Yu Q."/>
            <person name="Zembek L."/>
            <person name="Zhong D."/>
            <person name="Zimmer A."/>
            <person name="Zwirko Z."/>
            <person name="Jaffe D.B."/>
            <person name="Alvarez P."/>
            <person name="Brockman W."/>
            <person name="Butler J."/>
            <person name="Chin C."/>
            <person name="Gnerre S."/>
            <person name="Grabherr M."/>
            <person name="Kleber M."/>
            <person name="Mauceli E."/>
            <person name="MacCallum I."/>
        </authorList>
    </citation>
    <scope>NUCLEOTIDE SEQUENCE [LARGE SCALE GENOMIC DNA]</scope>
    <source>
        <strain evidence="8">Tucson 15287-2541.00</strain>
    </source>
</reference>
<dbReference type="SMR" id="B4IYN5"/>
<keyword evidence="3" id="KW-0235">DNA replication</keyword>
<keyword evidence="4" id="KW-0539">Nucleus</keyword>
<evidence type="ECO:0000313" key="7">
    <source>
        <dbReference type="EMBL" id="EDV95545.1"/>
    </source>
</evidence>
<dbReference type="Gene3D" id="2.40.50.430">
    <property type="match status" value="1"/>
</dbReference>
<feature type="domain" description="DNA polymerase delta subunit OB-fold" evidence="6">
    <location>
        <begin position="26"/>
        <end position="156"/>
    </location>
</feature>
<dbReference type="InParanoid" id="B4IYN5"/>
<dbReference type="eggNOG" id="KOG2732">
    <property type="taxonomic scope" value="Eukaryota"/>
</dbReference>
<evidence type="ECO:0000259" key="6">
    <source>
        <dbReference type="Pfam" id="PF18018"/>
    </source>
</evidence>
<proteinExistence type="inferred from homology"/>
<dbReference type="HOGENOM" id="CLU_021763_0_0_1"/>
<dbReference type="Gene3D" id="3.60.21.50">
    <property type="match status" value="1"/>
</dbReference>
<evidence type="ECO:0000256" key="3">
    <source>
        <dbReference type="ARBA" id="ARBA00022705"/>
    </source>
</evidence>
<evidence type="ECO:0000256" key="2">
    <source>
        <dbReference type="ARBA" id="ARBA00006035"/>
    </source>
</evidence>
<feature type="domain" description="DNA polymerase alpha/delta/epsilon subunit B" evidence="5">
    <location>
        <begin position="177"/>
        <end position="387"/>
    </location>
</feature>
<name>B4IYN5_DROGR</name>
<keyword evidence="8" id="KW-1185">Reference proteome</keyword>
<dbReference type="AlphaFoldDB" id="B4IYN5"/>
<dbReference type="Proteomes" id="UP000001070">
    <property type="component" value="Unassembled WGS sequence"/>
</dbReference>
<dbReference type="OrthoDB" id="3763at2759"/>
<comment type="subcellular location">
    <subcellularLocation>
        <location evidence="1">Nucleus</location>
    </subcellularLocation>
</comment>
<evidence type="ECO:0000256" key="1">
    <source>
        <dbReference type="ARBA" id="ARBA00004123"/>
    </source>
</evidence>
<dbReference type="PANTHER" id="PTHR10416:SF0">
    <property type="entry name" value="DNA POLYMERASE DELTA SUBUNIT 2"/>
    <property type="match status" value="1"/>
</dbReference>
<dbReference type="STRING" id="7222.B4IYN5"/>
<dbReference type="GO" id="GO:0006271">
    <property type="term" value="P:DNA strand elongation involved in DNA replication"/>
    <property type="evidence" value="ECO:0007669"/>
    <property type="project" value="TreeGrafter"/>
</dbReference>
<dbReference type="Pfam" id="PF04042">
    <property type="entry name" value="DNA_pol_E_B"/>
    <property type="match status" value="1"/>
</dbReference>
<dbReference type="EMBL" id="CH916366">
    <property type="protein sequence ID" value="EDV95545.1"/>
    <property type="molecule type" value="Genomic_DNA"/>
</dbReference>
<evidence type="ECO:0000259" key="5">
    <source>
        <dbReference type="Pfam" id="PF04042"/>
    </source>
</evidence>
<sequence>MAKRLECPYENLSSCFLLQTSDYQKQFCHLYTHRLAEMRRLLTPLAKSKWDNQVPIMKLCELRGEQNVNCIIIGTIYKHQAHKPSILRDISEENQLAPQPQRKNYSEPEDKVILEDELQRVRLQGDILDGRNLATGIVCAVKGGTDSDGYLNVEEVLFLESGPQKSLALRSNAGKLVIISGLDQLQSHNYVDALNMFQYWLSGSLGNTVRAQSMVRLIVAGNSVRSTALVELPTLQVARSQANANDTVQAIAQLDTWFAAWARALHVDLMPGAFDPANFMFPQQPFHKCMFPLAGQLSSFQSVPNPYSCRLNGAHVMGTAGQNVEDLLSSTSLDSSLLALSSTLKWGHLAPTAPDTLASYPYIGSDPFIMQECPHVYFAGNCASFDTELLEDSRKESSKRTRLVCVPSFSRTQSVALIDLDTLDCREIKFSVNSE</sequence>
<dbReference type="InterPro" id="IPR024826">
    <property type="entry name" value="DNA_pol_delta/II_ssu"/>
</dbReference>
<dbReference type="PANTHER" id="PTHR10416">
    <property type="entry name" value="DNA POLYMERASE DELTA SUBUNIT 2"/>
    <property type="match status" value="1"/>
</dbReference>
<dbReference type="Pfam" id="PF18018">
    <property type="entry name" value="DNA_pol_D_N"/>
    <property type="match status" value="1"/>
</dbReference>
<dbReference type="OMA" id="HCILIGT"/>
<protein>
    <submittedName>
        <fullName evidence="7">GH15719</fullName>
    </submittedName>
</protein>
<dbReference type="InterPro" id="IPR040663">
    <property type="entry name" value="DNA_pol_D_N"/>
</dbReference>
<evidence type="ECO:0000313" key="8">
    <source>
        <dbReference type="Proteomes" id="UP000001070"/>
    </source>
</evidence>
<dbReference type="PhylomeDB" id="B4IYN5"/>
<dbReference type="KEGG" id="dgr:6558369"/>
<dbReference type="InterPro" id="IPR007185">
    <property type="entry name" value="DNA_pol_a/d/e_bsu"/>
</dbReference>